<feature type="transmembrane region" description="Helical" evidence="1">
    <location>
        <begin position="247"/>
        <end position="265"/>
    </location>
</feature>
<sequence length="483" mass="55750">MLKRLLKWHRRIALFCLVPFLIWALSGLLHPIMSHFAKAPRIDAAPVQVNTQYLQNYAQLRDLLNKARIEHFSHASLIQYDGRYYYQIREVKFNELLVHYLPIDGQVSNLTDHQYAQSLASKWSTANIVESRLITQFSPAYPEINRVLPAYRFTLDNGNFLYIDTLGKRITAHNTPMRESLSYWFKQLHTWQFIGERNSIVRIIPMLLISSALFVMAFLGLIAYSLLWSRIKSTHLNTQTMHRTAGLSLSLCLLGFSSSSMHILIDKFYPQSFRQVAPNNTLNTQALTHDPIQALALANGDNFQLVAINGEIYSQVVTFNKRRMQFSYWQDAPKNVTNQLLAEQVLYSQLNVRGQVFHAEKIDKFGPTYGFINKRLPVIQIRFEQSPSTLYSVEPHTGYIAAVDDTWQNARSWHFGYLHKYHFLNPIGKGLRDSVIAIICLGLVSVAILGTSIYFARTVRQRRARKQRDLNNNELLKITKEQA</sequence>
<reference evidence="2 3" key="1">
    <citation type="submission" date="2013-07" db="EMBL/GenBank/DDBJ databases">
        <title>Comparative Genomic and Metabolomic Analysis of Twelve Strains of Pseudoalteromonas luteoviolacea.</title>
        <authorList>
            <person name="Vynne N.G."/>
            <person name="Mansson M."/>
            <person name="Gram L."/>
        </authorList>
    </citation>
    <scope>NUCLEOTIDE SEQUENCE [LARGE SCALE GENOMIC DNA]</scope>
    <source>
        <strain evidence="2 3">S4060-1</strain>
    </source>
</reference>
<feature type="transmembrane region" description="Helical" evidence="1">
    <location>
        <begin position="12"/>
        <end position="33"/>
    </location>
</feature>
<evidence type="ECO:0000313" key="3">
    <source>
        <dbReference type="Proteomes" id="UP000076661"/>
    </source>
</evidence>
<keyword evidence="1" id="KW-0472">Membrane</keyword>
<accession>A0A167JLZ2</accession>
<protein>
    <recommendedName>
        <fullName evidence="4">PepSY domain-containing protein</fullName>
    </recommendedName>
</protein>
<dbReference type="InterPro" id="IPR005625">
    <property type="entry name" value="PepSY-ass_TM"/>
</dbReference>
<gene>
    <name evidence="2" type="ORF">N478_04515</name>
</gene>
<name>A0A167JLZ2_9GAMM</name>
<keyword evidence="1" id="KW-0812">Transmembrane</keyword>
<comment type="caution">
    <text evidence="2">The sequence shown here is derived from an EMBL/GenBank/DDBJ whole genome shotgun (WGS) entry which is preliminary data.</text>
</comment>
<feature type="transmembrane region" description="Helical" evidence="1">
    <location>
        <begin position="203"/>
        <end position="227"/>
    </location>
</feature>
<feature type="transmembrane region" description="Helical" evidence="1">
    <location>
        <begin position="435"/>
        <end position="456"/>
    </location>
</feature>
<dbReference type="Proteomes" id="UP000076661">
    <property type="component" value="Unassembled WGS sequence"/>
</dbReference>
<organism evidence="2 3">
    <name type="scientific">Pseudoalteromonas luteoviolacea S4060-1</name>
    <dbReference type="NCBI Taxonomy" id="1365257"/>
    <lineage>
        <taxon>Bacteria</taxon>
        <taxon>Pseudomonadati</taxon>
        <taxon>Pseudomonadota</taxon>
        <taxon>Gammaproteobacteria</taxon>
        <taxon>Alteromonadales</taxon>
        <taxon>Pseudoalteromonadaceae</taxon>
        <taxon>Pseudoalteromonas</taxon>
    </lineage>
</organism>
<evidence type="ECO:0008006" key="4">
    <source>
        <dbReference type="Google" id="ProtNLM"/>
    </source>
</evidence>
<keyword evidence="1" id="KW-1133">Transmembrane helix</keyword>
<evidence type="ECO:0000256" key="1">
    <source>
        <dbReference type="SAM" id="Phobius"/>
    </source>
</evidence>
<dbReference type="AlphaFoldDB" id="A0A167JLZ2"/>
<dbReference type="Pfam" id="PF03929">
    <property type="entry name" value="PepSY_TM"/>
    <property type="match status" value="1"/>
</dbReference>
<evidence type="ECO:0000313" key="2">
    <source>
        <dbReference type="EMBL" id="KZN61333.1"/>
    </source>
</evidence>
<dbReference type="EMBL" id="AUXX01000045">
    <property type="protein sequence ID" value="KZN61333.1"/>
    <property type="molecule type" value="Genomic_DNA"/>
</dbReference>
<dbReference type="PATRIC" id="fig|1365257.3.peg.4216"/>
<dbReference type="RefSeq" id="WP_063382478.1">
    <property type="nucleotide sequence ID" value="NZ_AUXX01000045.1"/>
</dbReference>
<proteinExistence type="predicted"/>